<gene>
    <name evidence="8" type="ORF">CTI12_AA282590</name>
</gene>
<keyword evidence="9" id="KW-1185">Reference proteome</keyword>
<dbReference type="GO" id="GO:0032259">
    <property type="term" value="P:methylation"/>
    <property type="evidence" value="ECO:0007669"/>
    <property type="project" value="UniProtKB-KW"/>
</dbReference>
<dbReference type="SUPFAM" id="SSF46785">
    <property type="entry name" value="Winged helix' DNA-binding domain"/>
    <property type="match status" value="1"/>
</dbReference>
<dbReference type="PROSITE" id="PS51683">
    <property type="entry name" value="SAM_OMT_II"/>
    <property type="match status" value="1"/>
</dbReference>
<reference evidence="8 9" key="1">
    <citation type="journal article" date="2018" name="Mol. Plant">
        <title>The genome of Artemisia annua provides insight into the evolution of Asteraceae family and artemisinin biosynthesis.</title>
        <authorList>
            <person name="Shen Q."/>
            <person name="Zhang L."/>
            <person name="Liao Z."/>
            <person name="Wang S."/>
            <person name="Yan T."/>
            <person name="Shi P."/>
            <person name="Liu M."/>
            <person name="Fu X."/>
            <person name="Pan Q."/>
            <person name="Wang Y."/>
            <person name="Lv Z."/>
            <person name="Lu X."/>
            <person name="Zhang F."/>
            <person name="Jiang W."/>
            <person name="Ma Y."/>
            <person name="Chen M."/>
            <person name="Hao X."/>
            <person name="Li L."/>
            <person name="Tang Y."/>
            <person name="Lv G."/>
            <person name="Zhou Y."/>
            <person name="Sun X."/>
            <person name="Brodelius P.E."/>
            <person name="Rose J.K.C."/>
            <person name="Tang K."/>
        </authorList>
    </citation>
    <scope>NUCLEOTIDE SEQUENCE [LARGE SCALE GENOMIC DNA]</scope>
    <source>
        <strain evidence="9">cv. Huhao1</strain>
        <tissue evidence="8">Leaf</tissue>
    </source>
</reference>
<evidence type="ECO:0000313" key="8">
    <source>
        <dbReference type="EMBL" id="PWA71472.1"/>
    </source>
</evidence>
<dbReference type="STRING" id="35608.A0A2U1ND75"/>
<sequence>MSTSTKRDDTKFEGLAKILQLLYGCMDGVAIKCALDLNIADIINNHDGPITLSQIASEINSPSLNNDGLSRLMRFMVHRQMFDLVHQPDNVEPLYSLNMCSKWLVHNPRTTIAPLARMVTDSLLFPSFFNLNKSIAEGGTTMMKTFGVDLWGFLSVNPQANNIFNEAMGCRTRLSMDAIISNYRFDELNGTLADVGGGIGAAINEIVNAYPHLKGINFDMPHVISTAPTYKGVTHVEGDMFKAIPSVDFIFLKSILHNWGDAECIQILKNCRDAIHKKTGKVIIVDIILRPGGDDIFEDIRNVNDLTMLSCFESGKERTEVEWKKILTDAGFSRYNVINIPAIESIIEAYVD</sequence>
<evidence type="ECO:0000256" key="5">
    <source>
        <dbReference type="PIRSR" id="PIRSR005739-1"/>
    </source>
</evidence>
<dbReference type="SUPFAM" id="SSF53335">
    <property type="entry name" value="S-adenosyl-L-methionine-dependent methyltransferases"/>
    <property type="match status" value="1"/>
</dbReference>
<proteinExistence type="inferred from homology"/>
<dbReference type="InterPro" id="IPR001077">
    <property type="entry name" value="COMT_C"/>
</dbReference>
<keyword evidence="1 8" id="KW-0489">Methyltransferase</keyword>
<protein>
    <submittedName>
        <fullName evidence="8">Flavonoid O-methyltransferase</fullName>
    </submittedName>
</protein>
<feature type="domain" description="O-methyltransferase dimerisation" evidence="7">
    <location>
        <begin position="20"/>
        <end position="106"/>
    </location>
</feature>
<dbReference type="PANTHER" id="PTHR11746">
    <property type="entry name" value="O-METHYLTRANSFERASE"/>
    <property type="match status" value="1"/>
</dbReference>
<dbReference type="GO" id="GO:0008171">
    <property type="term" value="F:O-methyltransferase activity"/>
    <property type="evidence" value="ECO:0007669"/>
    <property type="project" value="InterPro"/>
</dbReference>
<dbReference type="InterPro" id="IPR036388">
    <property type="entry name" value="WH-like_DNA-bd_sf"/>
</dbReference>
<dbReference type="InterPro" id="IPR029063">
    <property type="entry name" value="SAM-dependent_MTases_sf"/>
</dbReference>
<evidence type="ECO:0000256" key="4">
    <source>
        <dbReference type="ARBA" id="ARBA00034481"/>
    </source>
</evidence>
<comment type="similarity">
    <text evidence="4">Belongs to the class I-like SAM-binding methyltransferase superfamily. Cation-independent O-methyltransferase family. COMT subfamily.</text>
</comment>
<accession>A0A2U1ND75</accession>
<dbReference type="AlphaFoldDB" id="A0A2U1ND75"/>
<evidence type="ECO:0000256" key="2">
    <source>
        <dbReference type="ARBA" id="ARBA00022679"/>
    </source>
</evidence>
<dbReference type="Pfam" id="PF00891">
    <property type="entry name" value="Methyltransf_2"/>
    <property type="match status" value="1"/>
</dbReference>
<evidence type="ECO:0000313" key="9">
    <source>
        <dbReference type="Proteomes" id="UP000245207"/>
    </source>
</evidence>
<comment type="caution">
    <text evidence="8">The sequence shown here is derived from an EMBL/GenBank/DDBJ whole genome shotgun (WGS) entry which is preliminary data.</text>
</comment>
<dbReference type="Proteomes" id="UP000245207">
    <property type="component" value="Unassembled WGS sequence"/>
</dbReference>
<feature type="active site" description="Proton acceptor" evidence="5">
    <location>
        <position position="257"/>
    </location>
</feature>
<name>A0A2U1ND75_ARTAN</name>
<dbReference type="InterPro" id="IPR016461">
    <property type="entry name" value="COMT-like"/>
</dbReference>
<dbReference type="Pfam" id="PF08100">
    <property type="entry name" value="Dimerisation"/>
    <property type="match status" value="1"/>
</dbReference>
<dbReference type="EMBL" id="PKPP01003079">
    <property type="protein sequence ID" value="PWA71472.1"/>
    <property type="molecule type" value="Genomic_DNA"/>
</dbReference>
<feature type="domain" description="O-methyltransferase C-terminal" evidence="6">
    <location>
        <begin position="130"/>
        <end position="333"/>
    </location>
</feature>
<evidence type="ECO:0000259" key="7">
    <source>
        <dbReference type="Pfam" id="PF08100"/>
    </source>
</evidence>
<evidence type="ECO:0000256" key="1">
    <source>
        <dbReference type="ARBA" id="ARBA00022603"/>
    </source>
</evidence>
<keyword evidence="3" id="KW-0949">S-adenosyl-L-methionine</keyword>
<evidence type="ECO:0000256" key="3">
    <source>
        <dbReference type="ARBA" id="ARBA00022691"/>
    </source>
</evidence>
<evidence type="ECO:0000259" key="6">
    <source>
        <dbReference type="Pfam" id="PF00891"/>
    </source>
</evidence>
<dbReference type="Gene3D" id="1.10.10.10">
    <property type="entry name" value="Winged helix-like DNA-binding domain superfamily/Winged helix DNA-binding domain"/>
    <property type="match status" value="1"/>
</dbReference>
<organism evidence="8 9">
    <name type="scientific">Artemisia annua</name>
    <name type="common">Sweet wormwood</name>
    <dbReference type="NCBI Taxonomy" id="35608"/>
    <lineage>
        <taxon>Eukaryota</taxon>
        <taxon>Viridiplantae</taxon>
        <taxon>Streptophyta</taxon>
        <taxon>Embryophyta</taxon>
        <taxon>Tracheophyta</taxon>
        <taxon>Spermatophyta</taxon>
        <taxon>Magnoliopsida</taxon>
        <taxon>eudicotyledons</taxon>
        <taxon>Gunneridae</taxon>
        <taxon>Pentapetalae</taxon>
        <taxon>asterids</taxon>
        <taxon>campanulids</taxon>
        <taxon>Asterales</taxon>
        <taxon>Asteraceae</taxon>
        <taxon>Asteroideae</taxon>
        <taxon>Anthemideae</taxon>
        <taxon>Artemisiinae</taxon>
        <taxon>Artemisia</taxon>
    </lineage>
</organism>
<dbReference type="Gene3D" id="3.40.50.150">
    <property type="entry name" value="Vaccinia Virus protein VP39"/>
    <property type="match status" value="1"/>
</dbReference>
<dbReference type="InterPro" id="IPR036390">
    <property type="entry name" value="WH_DNA-bd_sf"/>
</dbReference>
<dbReference type="GO" id="GO:0046983">
    <property type="term" value="F:protein dimerization activity"/>
    <property type="evidence" value="ECO:0007669"/>
    <property type="project" value="InterPro"/>
</dbReference>
<dbReference type="SMR" id="A0A2U1ND75"/>
<dbReference type="InterPro" id="IPR012967">
    <property type="entry name" value="COMT_dimerisation"/>
</dbReference>
<dbReference type="OrthoDB" id="1606438at2759"/>
<keyword evidence="2 8" id="KW-0808">Transferase</keyword>
<dbReference type="PIRSF" id="PIRSF005739">
    <property type="entry name" value="O-mtase"/>
    <property type="match status" value="1"/>
</dbReference>